<evidence type="ECO:0000256" key="3">
    <source>
        <dbReference type="ARBA" id="ARBA00022741"/>
    </source>
</evidence>
<proteinExistence type="inferred from homology"/>
<comment type="function">
    <text evidence="7">Catalyzes the specific phosphorylation of the 3-hydroxyl group of shikimic acid using ATP as a cosubstrate.</text>
</comment>
<feature type="binding site" evidence="7">
    <location>
        <position position="15"/>
    </location>
    <ligand>
        <name>Mg(2+)</name>
        <dbReference type="ChEBI" id="CHEBI:18420"/>
    </ligand>
</feature>
<dbReference type="Proteomes" id="UP000028715">
    <property type="component" value="Unassembled WGS sequence"/>
</dbReference>
<name>A0A085ZHZ7_9FLAO</name>
<evidence type="ECO:0000256" key="6">
    <source>
        <dbReference type="ARBA" id="ARBA00023141"/>
    </source>
</evidence>
<dbReference type="GO" id="GO:0004765">
    <property type="term" value="F:shikimate kinase activity"/>
    <property type="evidence" value="ECO:0007669"/>
    <property type="project" value="UniProtKB-UniRule"/>
</dbReference>
<dbReference type="AlphaFoldDB" id="A0A085ZHZ7"/>
<dbReference type="RefSeq" id="WP_035679803.1">
    <property type="nucleotide sequence ID" value="NZ_JPRL01000001.1"/>
</dbReference>
<dbReference type="InterPro" id="IPR027417">
    <property type="entry name" value="P-loop_NTPase"/>
</dbReference>
<dbReference type="EMBL" id="JPRL01000001">
    <property type="protein sequence ID" value="KFF04061.1"/>
    <property type="molecule type" value="Genomic_DNA"/>
</dbReference>
<comment type="similarity">
    <text evidence="7">Belongs to the shikimate kinase family.</text>
</comment>
<keyword evidence="9" id="KW-1185">Reference proteome</keyword>
<dbReference type="GO" id="GO:0009423">
    <property type="term" value="P:chorismate biosynthetic process"/>
    <property type="evidence" value="ECO:0007669"/>
    <property type="project" value="UniProtKB-UniRule"/>
</dbReference>
<dbReference type="GO" id="GO:0000287">
    <property type="term" value="F:magnesium ion binding"/>
    <property type="evidence" value="ECO:0007669"/>
    <property type="project" value="UniProtKB-UniRule"/>
</dbReference>
<dbReference type="GO" id="GO:0005524">
    <property type="term" value="F:ATP binding"/>
    <property type="evidence" value="ECO:0007669"/>
    <property type="project" value="UniProtKB-UniRule"/>
</dbReference>
<keyword evidence="4 7" id="KW-0418">Kinase</keyword>
<dbReference type="EC" id="2.7.1.71" evidence="7"/>
<dbReference type="CDD" id="cd00464">
    <property type="entry name" value="SK"/>
    <property type="match status" value="1"/>
</dbReference>
<organism evidence="8 9">
    <name type="scientific">Flavobacterium reichenbachii</name>
    <dbReference type="NCBI Taxonomy" id="362418"/>
    <lineage>
        <taxon>Bacteria</taxon>
        <taxon>Pseudomonadati</taxon>
        <taxon>Bacteroidota</taxon>
        <taxon>Flavobacteriia</taxon>
        <taxon>Flavobacteriales</taxon>
        <taxon>Flavobacteriaceae</taxon>
        <taxon>Flavobacterium</taxon>
    </lineage>
</organism>
<dbReference type="GO" id="GO:0008652">
    <property type="term" value="P:amino acid biosynthetic process"/>
    <property type="evidence" value="ECO:0007669"/>
    <property type="project" value="UniProtKB-KW"/>
</dbReference>
<dbReference type="eggNOG" id="COG0703">
    <property type="taxonomic scope" value="Bacteria"/>
</dbReference>
<comment type="catalytic activity">
    <reaction evidence="7">
        <text>shikimate + ATP = 3-phosphoshikimate + ADP + H(+)</text>
        <dbReference type="Rhea" id="RHEA:13121"/>
        <dbReference type="ChEBI" id="CHEBI:15378"/>
        <dbReference type="ChEBI" id="CHEBI:30616"/>
        <dbReference type="ChEBI" id="CHEBI:36208"/>
        <dbReference type="ChEBI" id="CHEBI:145989"/>
        <dbReference type="ChEBI" id="CHEBI:456216"/>
        <dbReference type="EC" id="2.7.1.71"/>
    </reaction>
</comment>
<feature type="binding site" evidence="7">
    <location>
        <position position="57"/>
    </location>
    <ligand>
        <name>substrate</name>
    </ligand>
</feature>
<keyword evidence="7" id="KW-0479">Metal-binding</keyword>
<evidence type="ECO:0000313" key="9">
    <source>
        <dbReference type="Proteomes" id="UP000028715"/>
    </source>
</evidence>
<feature type="binding site" evidence="7">
    <location>
        <begin position="11"/>
        <end position="16"/>
    </location>
    <ligand>
        <name>ATP</name>
        <dbReference type="ChEBI" id="CHEBI:30616"/>
    </ligand>
</feature>
<keyword evidence="2 7" id="KW-0808">Transferase</keyword>
<feature type="binding site" evidence="7">
    <location>
        <position position="142"/>
    </location>
    <ligand>
        <name>substrate</name>
    </ligand>
</feature>
<comment type="cofactor">
    <cofactor evidence="7">
        <name>Mg(2+)</name>
        <dbReference type="ChEBI" id="CHEBI:18420"/>
    </cofactor>
    <text evidence="7">Binds 1 Mg(2+) ion per subunit.</text>
</comment>
<dbReference type="Gene3D" id="3.40.50.300">
    <property type="entry name" value="P-loop containing nucleotide triphosphate hydrolases"/>
    <property type="match status" value="1"/>
</dbReference>
<keyword evidence="7" id="KW-0460">Magnesium</keyword>
<accession>A0A085ZHZ7</accession>
<evidence type="ECO:0000256" key="2">
    <source>
        <dbReference type="ARBA" id="ARBA00022679"/>
    </source>
</evidence>
<keyword evidence="6 7" id="KW-0057">Aromatic amino acid biosynthesis</keyword>
<comment type="pathway">
    <text evidence="7">Metabolic intermediate biosynthesis; chorismate biosynthesis; chorismate from D-erythrose 4-phosphate and phosphoenolpyruvate: step 5/7.</text>
</comment>
<dbReference type="HAMAP" id="MF_00109">
    <property type="entry name" value="Shikimate_kinase"/>
    <property type="match status" value="1"/>
</dbReference>
<evidence type="ECO:0000256" key="1">
    <source>
        <dbReference type="ARBA" id="ARBA00022605"/>
    </source>
</evidence>
<dbReference type="STRING" id="362418.IW19_00285"/>
<feature type="binding site" evidence="7">
    <location>
        <position position="33"/>
    </location>
    <ligand>
        <name>substrate</name>
    </ligand>
</feature>
<dbReference type="OrthoDB" id="9800332at2"/>
<evidence type="ECO:0000256" key="7">
    <source>
        <dbReference type="HAMAP-Rule" id="MF_00109"/>
    </source>
</evidence>
<keyword evidence="7" id="KW-0963">Cytoplasm</keyword>
<dbReference type="PANTHER" id="PTHR21087">
    <property type="entry name" value="SHIKIMATE KINASE"/>
    <property type="match status" value="1"/>
</dbReference>
<sequence>MKKIVLLGYMGCGKSTIAQNLSKITNIPFLDLDKCIEEKSNLSINQIFEQHGEIYFRKLEHEMFLELLQSEENNIIGLGGGTPCYANNHELLQKEDVTSVYLKASIETLYDRLVHNKSKRPLIANMNEEEMKEFIAKHLFDRSFYYNHAKHKVVVDNRTVDETVGDIMKILA</sequence>
<dbReference type="GO" id="GO:0005829">
    <property type="term" value="C:cytosol"/>
    <property type="evidence" value="ECO:0007669"/>
    <property type="project" value="TreeGrafter"/>
</dbReference>
<evidence type="ECO:0000313" key="8">
    <source>
        <dbReference type="EMBL" id="KFF04061.1"/>
    </source>
</evidence>
<keyword evidence="5 7" id="KW-0067">ATP-binding</keyword>
<dbReference type="InterPro" id="IPR031322">
    <property type="entry name" value="Shikimate/glucono_kinase"/>
</dbReference>
<reference evidence="8 9" key="1">
    <citation type="submission" date="2014-07" db="EMBL/GenBank/DDBJ databases">
        <title>Genome of Flavobacterium reichenbachii LMG 25512.</title>
        <authorList>
            <person name="Stropko S.J."/>
            <person name="Pipes S.E."/>
            <person name="Newman J.D."/>
        </authorList>
    </citation>
    <scope>NUCLEOTIDE SEQUENCE [LARGE SCALE GENOMIC DNA]</scope>
    <source>
        <strain evidence="8 9">LMG 25512</strain>
    </source>
</reference>
<feature type="binding site" evidence="7">
    <location>
        <position position="80"/>
    </location>
    <ligand>
        <name>substrate</name>
    </ligand>
</feature>
<feature type="binding site" evidence="7">
    <location>
        <position position="158"/>
    </location>
    <ligand>
        <name>ATP</name>
        <dbReference type="ChEBI" id="CHEBI:30616"/>
    </ligand>
</feature>
<feature type="binding site" evidence="7">
    <location>
        <position position="120"/>
    </location>
    <ligand>
        <name>ATP</name>
        <dbReference type="ChEBI" id="CHEBI:30616"/>
    </ligand>
</feature>
<dbReference type="GO" id="GO:0009073">
    <property type="term" value="P:aromatic amino acid family biosynthetic process"/>
    <property type="evidence" value="ECO:0007669"/>
    <property type="project" value="UniProtKB-KW"/>
</dbReference>
<gene>
    <name evidence="7" type="primary">aroK</name>
    <name evidence="8" type="ORF">IW19_00285</name>
</gene>
<dbReference type="PANTHER" id="PTHR21087:SF16">
    <property type="entry name" value="SHIKIMATE KINASE 1, CHLOROPLASTIC"/>
    <property type="match status" value="1"/>
</dbReference>
<comment type="caution">
    <text evidence="8">The sequence shown here is derived from an EMBL/GenBank/DDBJ whole genome shotgun (WGS) entry which is preliminary data.</text>
</comment>
<dbReference type="UniPathway" id="UPA00053">
    <property type="reaction ID" value="UER00088"/>
</dbReference>
<keyword evidence="3 7" id="KW-0547">Nucleotide-binding</keyword>
<evidence type="ECO:0000256" key="4">
    <source>
        <dbReference type="ARBA" id="ARBA00022777"/>
    </source>
</evidence>
<evidence type="ECO:0000256" key="5">
    <source>
        <dbReference type="ARBA" id="ARBA00022840"/>
    </source>
</evidence>
<comment type="subunit">
    <text evidence="7">Monomer.</text>
</comment>
<dbReference type="InterPro" id="IPR000623">
    <property type="entry name" value="Shikimate_kinase/TSH1"/>
</dbReference>
<dbReference type="PRINTS" id="PR01100">
    <property type="entry name" value="SHIKIMTKNASE"/>
</dbReference>
<dbReference type="Pfam" id="PF01202">
    <property type="entry name" value="SKI"/>
    <property type="match status" value="1"/>
</dbReference>
<dbReference type="SUPFAM" id="SSF52540">
    <property type="entry name" value="P-loop containing nucleoside triphosphate hydrolases"/>
    <property type="match status" value="1"/>
</dbReference>
<keyword evidence="1 7" id="KW-0028">Amino-acid biosynthesis</keyword>
<comment type="subcellular location">
    <subcellularLocation>
        <location evidence="7">Cytoplasm</location>
    </subcellularLocation>
</comment>
<protein>
    <recommendedName>
        <fullName evidence="7">Shikimate kinase</fullName>
        <shortName evidence="7">SK</shortName>
        <ecNumber evidence="7">2.7.1.71</ecNumber>
    </recommendedName>
</protein>